<dbReference type="EC" id="2.7.4.3" evidence="3"/>
<dbReference type="InterPro" id="IPR033690">
    <property type="entry name" value="Adenylat_kinase_CS"/>
</dbReference>
<reference evidence="8 9" key="1">
    <citation type="submission" date="2024-03" db="EMBL/GenBank/DDBJ databases">
        <title>Complete genome sequence of the green alga Chloropicon roscoffensis RCC1871.</title>
        <authorList>
            <person name="Lemieux C."/>
            <person name="Pombert J.-F."/>
            <person name="Otis C."/>
            <person name="Turmel M."/>
        </authorList>
    </citation>
    <scope>NUCLEOTIDE SEQUENCE [LARGE SCALE GENOMIC DNA]</scope>
    <source>
        <strain evidence="8 9">RCC1871</strain>
    </source>
</reference>
<evidence type="ECO:0000256" key="6">
    <source>
        <dbReference type="ARBA" id="ARBA00022777"/>
    </source>
</evidence>
<comment type="catalytic activity">
    <reaction evidence="1">
        <text>AMP + ATP = 2 ADP</text>
        <dbReference type="Rhea" id="RHEA:12973"/>
        <dbReference type="ChEBI" id="CHEBI:30616"/>
        <dbReference type="ChEBI" id="CHEBI:456215"/>
        <dbReference type="ChEBI" id="CHEBI:456216"/>
        <dbReference type="EC" id="2.7.4.3"/>
    </reaction>
</comment>
<evidence type="ECO:0000256" key="5">
    <source>
        <dbReference type="ARBA" id="ARBA00022741"/>
    </source>
</evidence>
<evidence type="ECO:0000256" key="4">
    <source>
        <dbReference type="ARBA" id="ARBA00022679"/>
    </source>
</evidence>
<keyword evidence="4 7" id="KW-0808">Transferase</keyword>
<comment type="similarity">
    <text evidence="2 7">Belongs to the adenylate kinase family.</text>
</comment>
<dbReference type="GO" id="GO:0005524">
    <property type="term" value="F:ATP binding"/>
    <property type="evidence" value="ECO:0007669"/>
    <property type="project" value="InterPro"/>
</dbReference>
<dbReference type="AlphaFoldDB" id="A0AAX4PMK4"/>
<sequence length="337" mass="36461">MSLTEIFAEPLKTCNFDSKQQKILAMPAMSWWSTLARAAGRGVEGVASRTIGHGTAATPSARTAWPTTQGPTVLLPLRSHLVTRSASSRSPSVTVPKIVFLGPPGVGKGTYAKRIAKWLGVPHVAVGDLIRNEVKAGTPLGKEVENTVSSGGLVSDDVVLGLLKGFLEESGEASGSASATQVLHGKTIDASGGYILDGFPRTAKQAEMLSEFQNVNLVLNLYLREDVLIEKCLGRRICPECNGNYNVADIYRPAENGKPEIVMPPLSVPEGCEGKVVTRKDDTEEVVLNRLEIYRRESEPLEAYYRERGLLVDFEITGGIDHTLPVLSPTVIRELRQ</sequence>
<organism evidence="8 9">
    <name type="scientific">Chloropicon roscoffensis</name>
    <dbReference type="NCBI Taxonomy" id="1461544"/>
    <lineage>
        <taxon>Eukaryota</taxon>
        <taxon>Viridiplantae</taxon>
        <taxon>Chlorophyta</taxon>
        <taxon>Chloropicophyceae</taxon>
        <taxon>Chloropicales</taxon>
        <taxon>Chloropicaceae</taxon>
        <taxon>Chloropicon</taxon>
    </lineage>
</organism>
<evidence type="ECO:0000256" key="2">
    <source>
        <dbReference type="ARBA" id="ARBA00007220"/>
    </source>
</evidence>
<evidence type="ECO:0000313" key="9">
    <source>
        <dbReference type="Proteomes" id="UP001472866"/>
    </source>
</evidence>
<keyword evidence="6 7" id="KW-0418">Kinase</keyword>
<evidence type="ECO:0000256" key="3">
    <source>
        <dbReference type="ARBA" id="ARBA00012955"/>
    </source>
</evidence>
<dbReference type="PANTHER" id="PTHR23359">
    <property type="entry name" value="NUCLEOTIDE KINASE"/>
    <property type="match status" value="1"/>
</dbReference>
<proteinExistence type="inferred from homology"/>
<dbReference type="NCBIfam" id="TIGR01351">
    <property type="entry name" value="adk"/>
    <property type="match status" value="1"/>
</dbReference>
<keyword evidence="5" id="KW-0547">Nucleotide-binding</keyword>
<dbReference type="EMBL" id="CP151518">
    <property type="protein sequence ID" value="WZN67126.1"/>
    <property type="molecule type" value="Genomic_DNA"/>
</dbReference>
<dbReference type="Pfam" id="PF00406">
    <property type="entry name" value="ADK"/>
    <property type="match status" value="2"/>
</dbReference>
<keyword evidence="9" id="KW-1185">Reference proteome</keyword>
<dbReference type="CDD" id="cd01428">
    <property type="entry name" value="ADK"/>
    <property type="match status" value="1"/>
</dbReference>
<gene>
    <name evidence="8" type="ORF">HKI87_18g86980</name>
</gene>
<dbReference type="PRINTS" id="PR00094">
    <property type="entry name" value="ADENYLTKNASE"/>
</dbReference>
<dbReference type="SUPFAM" id="SSF52540">
    <property type="entry name" value="P-loop containing nucleoside triphosphate hydrolases"/>
    <property type="match status" value="1"/>
</dbReference>
<name>A0AAX4PMK4_9CHLO</name>
<dbReference type="InterPro" id="IPR027417">
    <property type="entry name" value="P-loop_NTPase"/>
</dbReference>
<dbReference type="InterPro" id="IPR000850">
    <property type="entry name" value="Adenylat/UMP-CMP_kin"/>
</dbReference>
<dbReference type="GO" id="GO:0004017">
    <property type="term" value="F:AMP kinase activity"/>
    <property type="evidence" value="ECO:0007669"/>
    <property type="project" value="UniProtKB-EC"/>
</dbReference>
<accession>A0AAX4PMK4</accession>
<dbReference type="Proteomes" id="UP001472866">
    <property type="component" value="Chromosome 18"/>
</dbReference>
<dbReference type="Gene3D" id="3.40.50.300">
    <property type="entry name" value="P-loop containing nucleotide triphosphate hydrolases"/>
    <property type="match status" value="1"/>
</dbReference>
<dbReference type="PROSITE" id="PS00113">
    <property type="entry name" value="ADENYLATE_KINASE"/>
    <property type="match status" value="1"/>
</dbReference>
<evidence type="ECO:0000256" key="7">
    <source>
        <dbReference type="RuleBase" id="RU003330"/>
    </source>
</evidence>
<evidence type="ECO:0000313" key="8">
    <source>
        <dbReference type="EMBL" id="WZN67126.1"/>
    </source>
</evidence>
<protein>
    <recommendedName>
        <fullName evidence="3">adenylate kinase</fullName>
        <ecNumber evidence="3">2.7.4.3</ecNumber>
    </recommendedName>
</protein>
<evidence type="ECO:0000256" key="1">
    <source>
        <dbReference type="ARBA" id="ARBA00000582"/>
    </source>
</evidence>
<dbReference type="HAMAP" id="MF_00235">
    <property type="entry name" value="Adenylate_kinase_Adk"/>
    <property type="match status" value="1"/>
</dbReference>
<dbReference type="InterPro" id="IPR006259">
    <property type="entry name" value="Adenyl_kin_sub"/>
</dbReference>